<dbReference type="Pfam" id="PF14226">
    <property type="entry name" value="DIOX_N"/>
    <property type="match status" value="1"/>
</dbReference>
<evidence type="ECO:0000313" key="6">
    <source>
        <dbReference type="Proteomes" id="UP000315295"/>
    </source>
</evidence>
<dbReference type="Gene3D" id="2.60.120.330">
    <property type="entry name" value="B-lactam Antibiotic, Isopenicillin N Synthase, Chain"/>
    <property type="match status" value="1"/>
</dbReference>
<dbReference type="Proteomes" id="UP000315295">
    <property type="component" value="Unassembled WGS sequence"/>
</dbReference>
<evidence type="ECO:0000313" key="5">
    <source>
        <dbReference type="EMBL" id="TQD80194.1"/>
    </source>
</evidence>
<dbReference type="SUPFAM" id="SSF51197">
    <property type="entry name" value="Clavaminate synthase-like"/>
    <property type="match status" value="1"/>
</dbReference>
<keyword evidence="6" id="KW-1185">Reference proteome</keyword>
<dbReference type="EMBL" id="VIEB01000820">
    <property type="protein sequence ID" value="TQD80194.1"/>
    <property type="molecule type" value="Genomic_DNA"/>
</dbReference>
<dbReference type="GO" id="GO:0016491">
    <property type="term" value="F:oxidoreductase activity"/>
    <property type="evidence" value="ECO:0007669"/>
    <property type="project" value="UniProtKB-KW"/>
</dbReference>
<evidence type="ECO:0000256" key="2">
    <source>
        <dbReference type="ARBA" id="ARBA00023004"/>
    </source>
</evidence>
<gene>
    <name evidence="5" type="ORF">C1H46_034248</name>
</gene>
<sequence length="317" mass="36181">MCKESENGIPVIDFSKEEELKPGSSSWLGIREDVIRALEGTGCFIALVGDKVPQEIRSTMLEAFKELMDFPREAKMKVKSKNKKTLGAYHNTTQIHESLAMDDAADAVECQKFSNLFWPNGNENFTRSSNEYATQMMNLDWIVTRMIFESYGVDKYHDTHINTNTHHMSFLKYDRSEEIETDVGVFIHTDKNFTTVLHQVNDSHGLEVQTKNGDWVLCQPPPSSFTFIAGDILQVWSNDKIQACKHRVTISKDTRRFVLALFLFKSGKCQTPQELIDEEHPVRYKPIYQSEYFAAVMNNAINGGISYTVKDHCGITV</sequence>
<accession>A0A540L127</accession>
<dbReference type="PANTHER" id="PTHR47990">
    <property type="entry name" value="2-OXOGLUTARATE (2OG) AND FE(II)-DEPENDENT OXYGENASE SUPERFAMILY PROTEIN-RELATED"/>
    <property type="match status" value="1"/>
</dbReference>
<dbReference type="InterPro" id="IPR027443">
    <property type="entry name" value="IPNS-like_sf"/>
</dbReference>
<dbReference type="AlphaFoldDB" id="A0A540L127"/>
<dbReference type="GO" id="GO:0046872">
    <property type="term" value="F:metal ion binding"/>
    <property type="evidence" value="ECO:0007669"/>
    <property type="project" value="UniProtKB-KW"/>
</dbReference>
<name>A0A540L127_MALBA</name>
<evidence type="ECO:0000256" key="1">
    <source>
        <dbReference type="ARBA" id="ARBA00022723"/>
    </source>
</evidence>
<proteinExistence type="inferred from homology"/>
<organism evidence="5 6">
    <name type="scientific">Malus baccata</name>
    <name type="common">Siberian crab apple</name>
    <name type="synonym">Pyrus baccata</name>
    <dbReference type="NCBI Taxonomy" id="106549"/>
    <lineage>
        <taxon>Eukaryota</taxon>
        <taxon>Viridiplantae</taxon>
        <taxon>Streptophyta</taxon>
        <taxon>Embryophyta</taxon>
        <taxon>Tracheophyta</taxon>
        <taxon>Spermatophyta</taxon>
        <taxon>Magnoliopsida</taxon>
        <taxon>eudicotyledons</taxon>
        <taxon>Gunneridae</taxon>
        <taxon>Pentapetalae</taxon>
        <taxon>rosids</taxon>
        <taxon>fabids</taxon>
        <taxon>Rosales</taxon>
        <taxon>Rosaceae</taxon>
        <taxon>Amygdaloideae</taxon>
        <taxon>Maleae</taxon>
        <taxon>Malus</taxon>
    </lineage>
</organism>
<reference evidence="5 6" key="1">
    <citation type="journal article" date="2019" name="G3 (Bethesda)">
        <title>Sequencing of a Wild Apple (Malus baccata) Genome Unravels the Differences Between Cultivated and Wild Apple Species Regarding Disease Resistance and Cold Tolerance.</title>
        <authorList>
            <person name="Chen X."/>
        </authorList>
    </citation>
    <scope>NUCLEOTIDE SEQUENCE [LARGE SCALE GENOMIC DNA]</scope>
    <source>
        <strain evidence="6">cv. Shandingzi</strain>
        <tissue evidence="5">Leaves</tissue>
    </source>
</reference>
<keyword evidence="3" id="KW-0560">Oxidoreductase</keyword>
<dbReference type="InterPro" id="IPR044861">
    <property type="entry name" value="IPNS-like_FE2OG_OXY"/>
</dbReference>
<feature type="domain" description="Fe2OG dioxygenase" evidence="4">
    <location>
        <begin position="164"/>
        <end position="265"/>
    </location>
</feature>
<evidence type="ECO:0000256" key="3">
    <source>
        <dbReference type="RuleBase" id="RU003682"/>
    </source>
</evidence>
<dbReference type="InterPro" id="IPR050231">
    <property type="entry name" value="Iron_ascorbate_oxido_reductase"/>
</dbReference>
<keyword evidence="1 3" id="KW-0479">Metal-binding</keyword>
<comment type="caution">
    <text evidence="5">The sequence shown here is derived from an EMBL/GenBank/DDBJ whole genome shotgun (WGS) entry which is preliminary data.</text>
</comment>
<dbReference type="PROSITE" id="PS51471">
    <property type="entry name" value="FE2OG_OXY"/>
    <property type="match status" value="1"/>
</dbReference>
<keyword evidence="2 3" id="KW-0408">Iron</keyword>
<dbReference type="InterPro" id="IPR026992">
    <property type="entry name" value="DIOX_N"/>
</dbReference>
<protein>
    <recommendedName>
        <fullName evidence="4">Fe2OG dioxygenase domain-containing protein</fullName>
    </recommendedName>
</protein>
<evidence type="ECO:0000259" key="4">
    <source>
        <dbReference type="PROSITE" id="PS51471"/>
    </source>
</evidence>
<dbReference type="STRING" id="106549.A0A540L127"/>
<comment type="similarity">
    <text evidence="3">Belongs to the iron/ascorbate-dependent oxidoreductase family.</text>
</comment>
<dbReference type="InterPro" id="IPR005123">
    <property type="entry name" value="Oxoglu/Fe-dep_dioxygenase_dom"/>
</dbReference>
<dbReference type="Pfam" id="PF03171">
    <property type="entry name" value="2OG-FeII_Oxy"/>
    <property type="match status" value="1"/>
</dbReference>